<reference evidence="2 3" key="1">
    <citation type="submission" date="2008-04" db="EMBL/GenBank/DDBJ databases">
        <title>Genome diversity and DNA divergence of Rhizobium etli.</title>
        <authorList>
            <person name="Gonzalez V."/>
            <person name="Acosta J.L."/>
            <person name="Santamaria R.I."/>
            <person name="Bustos P."/>
            <person name="Hernandez-Gonzalez I.L."/>
            <person name="Fernandez J.L."/>
            <person name="Diaz R."/>
            <person name="Flores M."/>
            <person name="Mora J."/>
            <person name="Palacios R."/>
            <person name="Davila G."/>
        </authorList>
    </citation>
    <scope>NUCLEOTIDE SEQUENCE [LARGE SCALE GENOMIC DNA]</scope>
    <source>
        <strain evidence="2 3">CIAT 652</strain>
    </source>
</reference>
<feature type="domain" description="DUF6896" evidence="1">
    <location>
        <begin position="16"/>
        <end position="106"/>
    </location>
</feature>
<dbReference type="HOGENOM" id="CLU_1979749_0_0_5"/>
<proteinExistence type="predicted"/>
<sequence>MEPHGGRALSIHSSKIHEFVNLQRQLFSAFSQGYPQANDFTSLLNFPRSGAVVVDGQRWNFVKHGLGLRFVREHPVPQLVVDMHDQFGDCVKVDWWRLTLFLESMGVTIERLEAEQAVLEYDRYSK</sequence>
<dbReference type="InterPro" id="IPR054191">
    <property type="entry name" value="DUF6896"/>
</dbReference>
<dbReference type="eggNOG" id="ENOG5033CR2">
    <property type="taxonomic scope" value="Bacteria"/>
</dbReference>
<evidence type="ECO:0000259" key="1">
    <source>
        <dbReference type="Pfam" id="PF21837"/>
    </source>
</evidence>
<evidence type="ECO:0000313" key="3">
    <source>
        <dbReference type="Proteomes" id="UP000008817"/>
    </source>
</evidence>
<protein>
    <recommendedName>
        <fullName evidence="1">DUF6896 domain-containing protein</fullName>
    </recommendedName>
</protein>
<dbReference type="Proteomes" id="UP000008817">
    <property type="component" value="Chromosome"/>
</dbReference>
<organism evidence="2 3">
    <name type="scientific">Rhizobium etli (strain CIAT 652)</name>
    <dbReference type="NCBI Taxonomy" id="491916"/>
    <lineage>
        <taxon>Bacteria</taxon>
        <taxon>Pseudomonadati</taxon>
        <taxon>Pseudomonadota</taxon>
        <taxon>Alphaproteobacteria</taxon>
        <taxon>Hyphomicrobiales</taxon>
        <taxon>Rhizobiaceae</taxon>
        <taxon>Rhizobium/Agrobacterium group</taxon>
        <taxon>Rhizobium</taxon>
    </lineage>
</organism>
<dbReference type="KEGG" id="rec:RHECIAT_CH0002147"/>
<accession>B3PZP0</accession>
<dbReference type="EMBL" id="CP001074">
    <property type="protein sequence ID" value="ACE91105.1"/>
    <property type="molecule type" value="Genomic_DNA"/>
</dbReference>
<name>B3PZP0_RHIE6</name>
<evidence type="ECO:0000313" key="2">
    <source>
        <dbReference type="EMBL" id="ACE91105.1"/>
    </source>
</evidence>
<dbReference type="AlphaFoldDB" id="B3PZP0"/>
<gene>
    <name evidence="2" type="ordered locus">RHECIAT_CH0002147</name>
</gene>
<dbReference type="Pfam" id="PF21837">
    <property type="entry name" value="DUF6896"/>
    <property type="match status" value="1"/>
</dbReference>